<dbReference type="SUPFAM" id="SSF50998">
    <property type="entry name" value="Quinoprotein alcohol dehydrogenase-like"/>
    <property type="match status" value="1"/>
</dbReference>
<dbReference type="Pfam" id="PF13360">
    <property type="entry name" value="PQQ_2"/>
    <property type="match status" value="1"/>
</dbReference>
<feature type="domain" description="Pyrrolo-quinoline quinone repeat" evidence="2">
    <location>
        <begin position="200"/>
        <end position="336"/>
    </location>
</feature>
<dbReference type="Gene3D" id="2.130.10.10">
    <property type="entry name" value="YVTN repeat-like/Quinoprotein amine dehydrogenase"/>
    <property type="match status" value="1"/>
</dbReference>
<accession>A0ABQ3X9A0</accession>
<dbReference type="RefSeq" id="WP_203796384.1">
    <property type="nucleotide sequence ID" value="NZ_BAAAQE010000029.1"/>
</dbReference>
<dbReference type="Proteomes" id="UP000612282">
    <property type="component" value="Unassembled WGS sequence"/>
</dbReference>
<reference evidence="3 4" key="1">
    <citation type="submission" date="2021-01" db="EMBL/GenBank/DDBJ databases">
        <title>Whole genome shotgun sequence of Actinoplanes couchii NBRC 106145.</title>
        <authorList>
            <person name="Komaki H."/>
            <person name="Tamura T."/>
        </authorList>
    </citation>
    <scope>NUCLEOTIDE SEQUENCE [LARGE SCALE GENOMIC DNA]</scope>
    <source>
        <strain evidence="3 4">NBRC 106145</strain>
    </source>
</reference>
<evidence type="ECO:0000259" key="2">
    <source>
        <dbReference type="Pfam" id="PF13360"/>
    </source>
</evidence>
<dbReference type="EMBL" id="BOMG01000044">
    <property type="protein sequence ID" value="GID55076.1"/>
    <property type="molecule type" value="Genomic_DNA"/>
</dbReference>
<comment type="caution">
    <text evidence="3">The sequence shown here is derived from an EMBL/GenBank/DDBJ whole genome shotgun (WGS) entry which is preliminary data.</text>
</comment>
<gene>
    <name evidence="3" type="ORF">Aco03nite_034800</name>
</gene>
<evidence type="ECO:0000313" key="4">
    <source>
        <dbReference type="Proteomes" id="UP000612282"/>
    </source>
</evidence>
<evidence type="ECO:0000256" key="1">
    <source>
        <dbReference type="SAM" id="MobiDB-lite"/>
    </source>
</evidence>
<dbReference type="InterPro" id="IPR015943">
    <property type="entry name" value="WD40/YVTN_repeat-like_dom_sf"/>
</dbReference>
<sequence length="463" mass="48132">MTLIELDRDAPLDPVAAPGPPPHRYRPAGLLLALALVVLLGGAAPPSGTIWRHLGVLPPTAGLETPIQLAGGRLFTVAPVGGRRVLTAWTLQPAPARLWSAELPHDPAVDASVPIPVTVRQRGDLVLATAGMTTAALESATGRPRWIFGARIAAAGGDLGVMVERIFRPGTDYDQESGAPGRLYFSADGQPHTEPPIRTEVRGIDLATGAVLWTATQAGSVTADPVPGDRPAVLITASDRLTLHDARTGAALRETELPQRSGAGPASSSVVGPVAVIGYEEAGVQAGYDTRTLDLLWTRDLHTEMDPPSCAGLLCAGSRDATVVLDPRTGQPLWGLDHPADLEVRAGWVVDIDPSTGAPARLLDPATGDPRTELTGWTDLVESFAADRLVLRRDGRAFGVVLAGGPSGAAGSAGDPFGAAGPAGDPVVRLLGGAELDGQECAADDRYVVCRAVQGLRIWAYRV</sequence>
<dbReference type="InterPro" id="IPR002372">
    <property type="entry name" value="PQQ_rpt_dom"/>
</dbReference>
<feature type="region of interest" description="Disordered" evidence="1">
    <location>
        <begin position="1"/>
        <end position="20"/>
    </location>
</feature>
<organism evidence="3 4">
    <name type="scientific">Actinoplanes couchii</name>
    <dbReference type="NCBI Taxonomy" id="403638"/>
    <lineage>
        <taxon>Bacteria</taxon>
        <taxon>Bacillati</taxon>
        <taxon>Actinomycetota</taxon>
        <taxon>Actinomycetes</taxon>
        <taxon>Micromonosporales</taxon>
        <taxon>Micromonosporaceae</taxon>
        <taxon>Actinoplanes</taxon>
    </lineage>
</organism>
<proteinExistence type="predicted"/>
<evidence type="ECO:0000313" key="3">
    <source>
        <dbReference type="EMBL" id="GID55076.1"/>
    </source>
</evidence>
<dbReference type="InterPro" id="IPR011047">
    <property type="entry name" value="Quinoprotein_ADH-like_sf"/>
</dbReference>
<feature type="compositionally biased region" description="Basic and acidic residues" evidence="1">
    <location>
        <begin position="1"/>
        <end position="11"/>
    </location>
</feature>
<keyword evidence="4" id="KW-1185">Reference proteome</keyword>
<protein>
    <recommendedName>
        <fullName evidence="2">Pyrrolo-quinoline quinone repeat domain-containing protein</fullName>
    </recommendedName>
</protein>
<name>A0ABQ3X9A0_9ACTN</name>